<keyword evidence="7" id="KW-0012">Acyltransferase</keyword>
<evidence type="ECO:0000256" key="7">
    <source>
        <dbReference type="ARBA" id="ARBA00023315"/>
    </source>
</evidence>
<dbReference type="Pfam" id="PF16076">
    <property type="entry name" value="Acyltransf_C"/>
    <property type="match status" value="1"/>
</dbReference>
<organism evidence="10 11">
    <name type="scientific">Daucus carota subsp. sativus</name>
    <name type="common">Carrot</name>
    <dbReference type="NCBI Taxonomy" id="79200"/>
    <lineage>
        <taxon>Eukaryota</taxon>
        <taxon>Viridiplantae</taxon>
        <taxon>Streptophyta</taxon>
        <taxon>Embryophyta</taxon>
        <taxon>Tracheophyta</taxon>
        <taxon>Spermatophyta</taxon>
        <taxon>Magnoliopsida</taxon>
        <taxon>eudicotyledons</taxon>
        <taxon>Gunneridae</taxon>
        <taxon>Pentapetalae</taxon>
        <taxon>asterids</taxon>
        <taxon>campanulids</taxon>
        <taxon>Apiales</taxon>
        <taxon>Apiaceae</taxon>
        <taxon>Apioideae</taxon>
        <taxon>Scandiceae</taxon>
        <taxon>Daucinae</taxon>
        <taxon>Daucus</taxon>
        <taxon>Daucus sect. Daucus</taxon>
    </lineage>
</organism>
<keyword evidence="6" id="KW-0808">Transferase</keyword>
<protein>
    <recommendedName>
        <fullName evidence="5">1-acylglycerol-3-phosphate O-acyltransferase</fullName>
        <ecNumber evidence="5">2.3.1.51</ecNumber>
    </recommendedName>
</protein>
<evidence type="ECO:0000256" key="6">
    <source>
        <dbReference type="ARBA" id="ARBA00022679"/>
    </source>
</evidence>
<evidence type="ECO:0000259" key="9">
    <source>
        <dbReference type="SMART" id="SM00563"/>
    </source>
</evidence>
<evidence type="ECO:0000256" key="5">
    <source>
        <dbReference type="ARBA" id="ARBA00013211"/>
    </source>
</evidence>
<dbReference type="PANTHER" id="PTHR10983:SF24">
    <property type="entry name" value="1-ACYLGLYCEROL-3-PHOSPHATE O-ACYLTRANSFERASE 3, ISOFORM E-RELATED"/>
    <property type="match status" value="1"/>
</dbReference>
<name>A0AAF1BEK6_DAUCS</name>
<evidence type="ECO:0000256" key="3">
    <source>
        <dbReference type="ARBA" id="ARBA00005189"/>
    </source>
</evidence>
<keyword evidence="8" id="KW-0472">Membrane</keyword>
<dbReference type="InterPro" id="IPR002123">
    <property type="entry name" value="Plipid/glycerol_acylTrfase"/>
</dbReference>
<comment type="similarity">
    <text evidence="4">Belongs to the 1-acyl-sn-glycerol-3-phosphate acyltransferase family.</text>
</comment>
<evidence type="ECO:0000313" key="10">
    <source>
        <dbReference type="EMBL" id="WOH15188.1"/>
    </source>
</evidence>
<dbReference type="KEGG" id="dcr:108202478"/>
<dbReference type="PANTHER" id="PTHR10983">
    <property type="entry name" value="1-ACYLGLYCEROL-3-PHOSPHATE ACYLTRANSFERASE-RELATED"/>
    <property type="match status" value="1"/>
</dbReference>
<dbReference type="AlphaFoldDB" id="A0AAF1BEK6"/>
<comment type="pathway">
    <text evidence="3">Lipid metabolism.</text>
</comment>
<keyword evidence="8" id="KW-1133">Transmembrane helix</keyword>
<proteinExistence type="inferred from homology"/>
<gene>
    <name evidence="10" type="ORF">DCAR_0934725</name>
</gene>
<dbReference type="EMBL" id="CP093351">
    <property type="protein sequence ID" value="WOH15188.1"/>
    <property type="molecule type" value="Genomic_DNA"/>
</dbReference>
<evidence type="ECO:0000256" key="8">
    <source>
        <dbReference type="SAM" id="Phobius"/>
    </source>
</evidence>
<evidence type="ECO:0000256" key="4">
    <source>
        <dbReference type="ARBA" id="ARBA00008655"/>
    </source>
</evidence>
<dbReference type="EC" id="2.3.1.51" evidence="5"/>
<dbReference type="InterPro" id="IPR032098">
    <property type="entry name" value="Acyltransf_C"/>
</dbReference>
<evidence type="ECO:0000256" key="1">
    <source>
        <dbReference type="ARBA" id="ARBA00001141"/>
    </source>
</evidence>
<reference evidence="10" key="1">
    <citation type="journal article" date="2016" name="Nat. Genet.">
        <title>A high-quality carrot genome assembly provides new insights into carotenoid accumulation and asterid genome evolution.</title>
        <authorList>
            <person name="Iorizzo M."/>
            <person name="Ellison S."/>
            <person name="Senalik D."/>
            <person name="Zeng P."/>
            <person name="Satapoomin P."/>
            <person name="Huang J."/>
            <person name="Bowman M."/>
            <person name="Iovene M."/>
            <person name="Sanseverino W."/>
            <person name="Cavagnaro P."/>
            <person name="Yildiz M."/>
            <person name="Macko-Podgorni A."/>
            <person name="Moranska E."/>
            <person name="Grzebelus E."/>
            <person name="Grzebelus D."/>
            <person name="Ashrafi H."/>
            <person name="Zheng Z."/>
            <person name="Cheng S."/>
            <person name="Spooner D."/>
            <person name="Van Deynze A."/>
            <person name="Simon P."/>
        </authorList>
    </citation>
    <scope>NUCLEOTIDE SEQUENCE</scope>
    <source>
        <tissue evidence="10">Leaf</tissue>
    </source>
</reference>
<dbReference type="Proteomes" id="UP000077755">
    <property type="component" value="Chromosome 9"/>
</dbReference>
<comment type="pathway">
    <text evidence="2">Phospholipid metabolism; CDP-diacylglycerol biosynthesis; CDP-diacylglycerol from sn-glycerol 3-phosphate: step 2/3.</text>
</comment>
<comment type="catalytic activity">
    <reaction evidence="1">
        <text>a 1-acyl-sn-glycero-3-phosphate + an acyl-CoA = a 1,2-diacyl-sn-glycero-3-phosphate + CoA</text>
        <dbReference type="Rhea" id="RHEA:19709"/>
        <dbReference type="ChEBI" id="CHEBI:57287"/>
        <dbReference type="ChEBI" id="CHEBI:57970"/>
        <dbReference type="ChEBI" id="CHEBI:58342"/>
        <dbReference type="ChEBI" id="CHEBI:58608"/>
        <dbReference type="EC" id="2.3.1.51"/>
    </reaction>
</comment>
<accession>A0AAF1BEK6</accession>
<dbReference type="CDD" id="cd07990">
    <property type="entry name" value="LPLAT_LCLAT1-like"/>
    <property type="match status" value="1"/>
</dbReference>
<dbReference type="Pfam" id="PF01553">
    <property type="entry name" value="Acyltransferase"/>
    <property type="match status" value="1"/>
</dbReference>
<dbReference type="GO" id="GO:0012505">
    <property type="term" value="C:endomembrane system"/>
    <property type="evidence" value="ECO:0007669"/>
    <property type="project" value="TreeGrafter"/>
</dbReference>
<feature type="transmembrane region" description="Helical" evidence="8">
    <location>
        <begin position="329"/>
        <end position="350"/>
    </location>
</feature>
<evidence type="ECO:0000256" key="2">
    <source>
        <dbReference type="ARBA" id="ARBA00004728"/>
    </source>
</evidence>
<sequence length="376" mass="42933">MAPVFVILPLGLLLLVSGLIVNSLQAIFFLLVRPFSKRVYRIINIYVTEMLWLEVIWLADWWANVKVELFMDSESFQLLGKEHALVICNHRSDIDWLVGWILAQRSGCLGSALAVSKKSSRYLPVIGWSMYFSEYIFLERNWASDENTLKSGLQQLRHYPRPFWMALLPEGTRFTQAKLEASQEYASAAGLPIPRNVLIPRTKGFVSAVKNLRSFVPAIYNITIAVPKKEPRPTMSRIISGQSFAVHVHIKRHPMDELPATDGGISQWCKDIFVEKDTSLELHLRRETFNGKDRQQIGRPMKSLLVVMFWYCLITFGVVKLIQWCTFSWGGLALLAIFIAVVMLSVQILIHSTRSEYSTPPIVNQPETLRVSLLPK</sequence>
<feature type="domain" description="Phospholipid/glycerol acyltransferase" evidence="9">
    <location>
        <begin position="84"/>
        <end position="206"/>
    </location>
</feature>
<dbReference type="GO" id="GO:0003841">
    <property type="term" value="F:1-acylglycerol-3-phosphate O-acyltransferase activity"/>
    <property type="evidence" value="ECO:0007669"/>
    <property type="project" value="UniProtKB-EC"/>
</dbReference>
<feature type="transmembrane region" description="Helical" evidence="8">
    <location>
        <begin position="6"/>
        <end position="32"/>
    </location>
</feature>
<keyword evidence="11" id="KW-1185">Reference proteome</keyword>
<dbReference type="SUPFAM" id="SSF69593">
    <property type="entry name" value="Glycerol-3-phosphate (1)-acyltransferase"/>
    <property type="match status" value="1"/>
</dbReference>
<feature type="transmembrane region" description="Helical" evidence="8">
    <location>
        <begin position="304"/>
        <end position="323"/>
    </location>
</feature>
<dbReference type="SMART" id="SM00563">
    <property type="entry name" value="PlsC"/>
    <property type="match status" value="1"/>
</dbReference>
<reference evidence="10" key="2">
    <citation type="submission" date="2022-03" db="EMBL/GenBank/DDBJ databases">
        <title>Draft title - Genomic analysis of global carrot germplasm unveils the trajectory of domestication and the origin of high carotenoid orange carrot.</title>
        <authorList>
            <person name="Iorizzo M."/>
            <person name="Ellison S."/>
            <person name="Senalik D."/>
            <person name="Macko-Podgorni A."/>
            <person name="Grzebelus D."/>
            <person name="Bostan H."/>
            <person name="Rolling W."/>
            <person name="Curaba J."/>
            <person name="Simon P."/>
        </authorList>
    </citation>
    <scope>NUCLEOTIDE SEQUENCE</scope>
    <source>
        <tissue evidence="10">Leaf</tissue>
    </source>
</reference>
<keyword evidence="8" id="KW-0812">Transmembrane</keyword>
<evidence type="ECO:0000313" key="11">
    <source>
        <dbReference type="Proteomes" id="UP000077755"/>
    </source>
</evidence>